<accession>A0A0M0KHU0</accession>
<name>A0A0M0KHU0_ALKHA</name>
<dbReference type="GeneID" id="87598382"/>
<keyword evidence="3" id="KW-0413">Isomerase</keyword>
<dbReference type="AlphaFoldDB" id="A0A0M0KHU0"/>
<sequence>MAHHENQTNCNDERGICSLDSDVDDQKQKKRKPLEIYTFIDPLCPECWAFEPILKKLQVEYGQYFRIRFIVAGKLEAWNLCRGKYKGAQSREDLAHVWRKITETFGMPCDGDVWLEDPITSSYTPSLAIKAAELQGPQAGVRFLRKLREHLFLNKQNVTKEDILISCAQRAGLDVKEFKQDLHSKGAAKALRCDMQTTKEMDVDLVPTFVFFNDNVDEEGIKVTGHYPYHIYVQILEDMLGFKPERQPPMSLEHFLKKYEFVASIEVAVVFDLEIDEAEKQLKKLVLKQKLELVPMKYGNFWRYLE</sequence>
<dbReference type="Gene3D" id="1.10.472.60">
    <property type="entry name" value="putative protein disulfide isomerase domain"/>
    <property type="match status" value="1"/>
</dbReference>
<comment type="function">
    <text evidence="2">Adapter protein required for efficient degradation of Spx by ClpXP under non-stress conditions. Interaction with Spx stabilizes Spx and exposes the C-terminus of Spx for recognition and proteolysis by ClpXP.</text>
</comment>
<dbReference type="InterPro" id="IPR046404">
    <property type="entry name" value="Adapter_SpxH"/>
</dbReference>
<evidence type="ECO:0000313" key="3">
    <source>
        <dbReference type="EMBL" id="KOO38369.1"/>
    </source>
</evidence>
<gene>
    <name evidence="2" type="primary">spxH</name>
    <name evidence="3" type="ORF">AMD02_05435</name>
</gene>
<keyword evidence="1 2" id="KW-0963">Cytoplasm</keyword>
<evidence type="ECO:0000256" key="2">
    <source>
        <dbReference type="HAMAP-Rule" id="MF_02245"/>
    </source>
</evidence>
<dbReference type="HAMAP" id="MF_02245">
    <property type="entry name" value="Adapter_SpxH"/>
    <property type="match status" value="1"/>
</dbReference>
<dbReference type="PANTHER" id="PTHR13887">
    <property type="entry name" value="GLUTATHIONE S-TRANSFERASE KAPPA"/>
    <property type="match status" value="1"/>
</dbReference>
<reference evidence="3" key="1">
    <citation type="submission" date="2015-08" db="EMBL/GenBank/DDBJ databases">
        <title>Complete DNA Sequence of Pseudomonas syringae pv. actinidiae, the Causal Agent of Kiwifruit Canker Disease.</title>
        <authorList>
            <person name="Rikkerink E.H.A."/>
            <person name="Fineran P.C."/>
        </authorList>
    </citation>
    <scope>NUCLEOTIDE SEQUENCE</scope>
    <source>
        <strain evidence="3">DSM 13666</strain>
    </source>
</reference>
<dbReference type="PATRIC" id="fig|136160.3.peg.1382"/>
<organism evidence="3">
    <name type="scientific">Halalkalibacterium halodurans</name>
    <name type="common">Bacillus halodurans</name>
    <dbReference type="NCBI Taxonomy" id="86665"/>
    <lineage>
        <taxon>Bacteria</taxon>
        <taxon>Bacillati</taxon>
        <taxon>Bacillota</taxon>
        <taxon>Bacilli</taxon>
        <taxon>Bacillales</taxon>
        <taxon>Bacillaceae</taxon>
        <taxon>Halalkalibacterium (ex Joshi et al. 2022)</taxon>
    </lineage>
</organism>
<dbReference type="GO" id="GO:0005737">
    <property type="term" value="C:cytoplasm"/>
    <property type="evidence" value="ECO:0007669"/>
    <property type="project" value="UniProtKB-SubCell"/>
</dbReference>
<dbReference type="RefSeq" id="WP_053430687.1">
    <property type="nucleotide sequence ID" value="NZ_CP040441.1"/>
</dbReference>
<dbReference type="SUPFAM" id="SSF52833">
    <property type="entry name" value="Thioredoxin-like"/>
    <property type="match status" value="1"/>
</dbReference>
<comment type="caution">
    <text evidence="3">The sequence shown here is derived from an EMBL/GenBank/DDBJ whole genome shotgun (WGS) entry which is preliminary data.</text>
</comment>
<dbReference type="PANTHER" id="PTHR13887:SF47">
    <property type="entry name" value="CLPXP ADAPTER PROTEIN SPXH"/>
    <property type="match status" value="1"/>
</dbReference>
<comment type="subcellular location">
    <subcellularLocation>
        <location evidence="2">Cytoplasm</location>
    </subcellularLocation>
</comment>
<evidence type="ECO:0000256" key="1">
    <source>
        <dbReference type="ARBA" id="ARBA00022490"/>
    </source>
</evidence>
<dbReference type="Pfam" id="PF13743">
    <property type="entry name" value="Thioredoxin_5"/>
    <property type="match status" value="1"/>
</dbReference>
<dbReference type="CDD" id="cd03025">
    <property type="entry name" value="DsbA_FrnE_like"/>
    <property type="match status" value="1"/>
</dbReference>
<dbReference type="InterPro" id="IPR036249">
    <property type="entry name" value="Thioredoxin-like_sf"/>
</dbReference>
<proteinExistence type="inferred from homology"/>
<comment type="subunit">
    <text evidence="2">Interacts with Spx.</text>
</comment>
<dbReference type="Gene3D" id="3.40.30.10">
    <property type="entry name" value="Glutaredoxin"/>
    <property type="match status" value="1"/>
</dbReference>
<protein>
    <recommendedName>
        <fullName evidence="2">ClpXP adapter protein SpxH</fullName>
    </recommendedName>
</protein>
<dbReference type="EMBL" id="LILD01000001">
    <property type="protein sequence ID" value="KOO38369.1"/>
    <property type="molecule type" value="Genomic_DNA"/>
</dbReference>
<comment type="similarity">
    <text evidence="2">Belongs to the SpxH family.</text>
</comment>
<dbReference type="GO" id="GO:0016853">
    <property type="term" value="F:isomerase activity"/>
    <property type="evidence" value="ECO:0007669"/>
    <property type="project" value="UniProtKB-KW"/>
</dbReference>